<feature type="region of interest" description="Disordered" evidence="1">
    <location>
        <begin position="163"/>
        <end position="218"/>
    </location>
</feature>
<keyword evidence="2" id="KW-0732">Signal</keyword>
<sequence>MRVSRTLTALAVSVALSAGTVALSAAPAVAVENARQAAVSVPVDDDRALRVERSFDTLYSVLDELAANGVNGTYDDTDRAALNAAVQEVLAATEAADPEPEGEAAKKKDDPTKKIKADLKAQADTLIKAATSLDLGKLVISLQAIPKLAVDLLINVGLGKLTEGLPDAPKLPNPADAAKLPEAPKVPGLPQPPAIPGLPQPPAIPGLPVPGLPKLPGM</sequence>
<accession>A0ABW2JXB6</accession>
<comment type="caution">
    <text evidence="3">The sequence shown here is derived from an EMBL/GenBank/DDBJ whole genome shotgun (WGS) entry which is preliminary data.</text>
</comment>
<evidence type="ECO:0000313" key="3">
    <source>
        <dbReference type="EMBL" id="MFC7310362.1"/>
    </source>
</evidence>
<protein>
    <submittedName>
        <fullName evidence="3">Uncharacterized protein</fullName>
    </submittedName>
</protein>
<evidence type="ECO:0000256" key="2">
    <source>
        <dbReference type="SAM" id="SignalP"/>
    </source>
</evidence>
<evidence type="ECO:0000256" key="1">
    <source>
        <dbReference type="SAM" id="MobiDB-lite"/>
    </source>
</evidence>
<proteinExistence type="predicted"/>
<feature type="region of interest" description="Disordered" evidence="1">
    <location>
        <begin position="94"/>
        <end position="113"/>
    </location>
</feature>
<evidence type="ECO:0000313" key="4">
    <source>
        <dbReference type="Proteomes" id="UP001596523"/>
    </source>
</evidence>
<dbReference type="Proteomes" id="UP001596523">
    <property type="component" value="Unassembled WGS sequence"/>
</dbReference>
<dbReference type="RefSeq" id="WP_381840732.1">
    <property type="nucleotide sequence ID" value="NZ_JBHTCF010000032.1"/>
</dbReference>
<dbReference type="EMBL" id="JBHTCF010000032">
    <property type="protein sequence ID" value="MFC7310362.1"/>
    <property type="molecule type" value="Genomic_DNA"/>
</dbReference>
<reference evidence="4" key="1">
    <citation type="journal article" date="2019" name="Int. J. Syst. Evol. Microbiol.">
        <title>The Global Catalogue of Microorganisms (GCM) 10K type strain sequencing project: providing services to taxonomists for standard genome sequencing and annotation.</title>
        <authorList>
            <consortium name="The Broad Institute Genomics Platform"/>
            <consortium name="The Broad Institute Genome Sequencing Center for Infectious Disease"/>
            <person name="Wu L."/>
            <person name="Ma J."/>
        </authorList>
    </citation>
    <scope>NUCLEOTIDE SEQUENCE [LARGE SCALE GENOMIC DNA]</scope>
    <source>
        <strain evidence="4">SYNS20</strain>
    </source>
</reference>
<feature type="signal peptide" evidence="2">
    <location>
        <begin position="1"/>
        <end position="30"/>
    </location>
</feature>
<name>A0ABW2JXB6_9ACTN</name>
<gene>
    <name evidence="3" type="ORF">ACFQVC_39895</name>
</gene>
<keyword evidence="4" id="KW-1185">Reference proteome</keyword>
<feature type="compositionally biased region" description="Basic and acidic residues" evidence="1">
    <location>
        <begin position="103"/>
        <end position="113"/>
    </location>
</feature>
<organism evidence="3 4">
    <name type="scientific">Streptomyces monticola</name>
    <dbReference type="NCBI Taxonomy" id="2666263"/>
    <lineage>
        <taxon>Bacteria</taxon>
        <taxon>Bacillati</taxon>
        <taxon>Actinomycetota</taxon>
        <taxon>Actinomycetes</taxon>
        <taxon>Kitasatosporales</taxon>
        <taxon>Streptomycetaceae</taxon>
        <taxon>Streptomyces</taxon>
    </lineage>
</organism>
<feature type="chain" id="PRO_5046911612" evidence="2">
    <location>
        <begin position="31"/>
        <end position="218"/>
    </location>
</feature>
<feature type="compositionally biased region" description="Pro residues" evidence="1">
    <location>
        <begin position="187"/>
        <end position="218"/>
    </location>
</feature>